<dbReference type="GO" id="GO:0003677">
    <property type="term" value="F:DNA binding"/>
    <property type="evidence" value="ECO:0007669"/>
    <property type="project" value="UniProtKB-KW"/>
</dbReference>
<keyword evidence="5" id="KW-0233">DNA recombination</keyword>
<evidence type="ECO:0000256" key="5">
    <source>
        <dbReference type="ARBA" id="ARBA00023172"/>
    </source>
</evidence>
<evidence type="ECO:0000256" key="2">
    <source>
        <dbReference type="ARBA" id="ARBA00010961"/>
    </source>
</evidence>
<organism evidence="6 7">
    <name type="scientific">Rhodococcus opacus RKJ300 = JCM 13270</name>
    <dbReference type="NCBI Taxonomy" id="1165867"/>
    <lineage>
        <taxon>Bacteria</taxon>
        <taxon>Bacillati</taxon>
        <taxon>Actinomycetota</taxon>
        <taxon>Actinomycetes</taxon>
        <taxon>Mycobacteriales</taxon>
        <taxon>Nocardiaceae</taxon>
        <taxon>Rhodococcus</taxon>
    </lineage>
</organism>
<dbReference type="Proteomes" id="UP000006447">
    <property type="component" value="Unassembled WGS sequence"/>
</dbReference>
<comment type="function">
    <text evidence="1">Required for the transposition of the insertion element.</text>
</comment>
<keyword evidence="3" id="KW-0815">Transposition</keyword>
<keyword evidence="4" id="KW-0238">DNA-binding</keyword>
<evidence type="ECO:0000313" key="6">
    <source>
        <dbReference type="EMBL" id="EID76345.1"/>
    </source>
</evidence>
<comment type="caution">
    <text evidence="6">The sequence shown here is derived from an EMBL/GenBank/DDBJ whole genome shotgun (WGS) entry which is preliminary data.</text>
</comment>
<gene>
    <name evidence="6" type="ORF">W59_26491</name>
</gene>
<evidence type="ECO:0000256" key="1">
    <source>
        <dbReference type="ARBA" id="ARBA00002190"/>
    </source>
</evidence>
<accession>I0WIX9</accession>
<name>I0WIX9_RHOOP</name>
<dbReference type="AlphaFoldDB" id="I0WIX9"/>
<sequence length="40" mass="4411">MEKLVDSLGITSLSKSQVSVMAKDLDAQVEAFRSRSNRRG</sequence>
<dbReference type="InterPro" id="IPR001207">
    <property type="entry name" value="Transposase_mutator"/>
</dbReference>
<evidence type="ECO:0000256" key="4">
    <source>
        <dbReference type="ARBA" id="ARBA00023125"/>
    </source>
</evidence>
<dbReference type="Pfam" id="PF00872">
    <property type="entry name" value="Transposase_mut"/>
    <property type="match status" value="1"/>
</dbReference>
<dbReference type="GO" id="GO:0004803">
    <property type="term" value="F:transposase activity"/>
    <property type="evidence" value="ECO:0007669"/>
    <property type="project" value="InterPro"/>
</dbReference>
<proteinExistence type="inferred from homology"/>
<comment type="similarity">
    <text evidence="2">Belongs to the transposase mutator family.</text>
</comment>
<dbReference type="EMBL" id="AJJH01000142">
    <property type="protein sequence ID" value="EID76345.1"/>
    <property type="molecule type" value="Genomic_DNA"/>
</dbReference>
<evidence type="ECO:0000256" key="3">
    <source>
        <dbReference type="ARBA" id="ARBA00022578"/>
    </source>
</evidence>
<protein>
    <submittedName>
        <fullName evidence="6">Transposase</fullName>
    </submittedName>
</protein>
<dbReference type="GO" id="GO:0006313">
    <property type="term" value="P:DNA transposition"/>
    <property type="evidence" value="ECO:0007669"/>
    <property type="project" value="InterPro"/>
</dbReference>
<reference evidence="6 7" key="1">
    <citation type="journal article" date="2012" name="J. Bacteriol.">
        <title>Draft genome sequence of the nitrophenol-degrading actinomycete Rhodococcus imtechensis RKJ300.</title>
        <authorList>
            <person name="Vikram S."/>
            <person name="Kumar S."/>
            <person name="Subramanian S."/>
            <person name="Raghava G.P."/>
        </authorList>
    </citation>
    <scope>NUCLEOTIDE SEQUENCE [LARGE SCALE GENOMIC DNA]</scope>
    <source>
        <strain evidence="6 7">RKJ300</strain>
    </source>
</reference>
<evidence type="ECO:0000313" key="7">
    <source>
        <dbReference type="Proteomes" id="UP000006447"/>
    </source>
</evidence>